<protein>
    <recommendedName>
        <fullName evidence="3">Fungal-type protein kinase domain-containing protein</fullName>
    </recommendedName>
</protein>
<evidence type="ECO:0000313" key="1">
    <source>
        <dbReference type="EMBL" id="EFJ30215.1"/>
    </source>
</evidence>
<evidence type="ECO:0008006" key="3">
    <source>
        <dbReference type="Google" id="ProtNLM"/>
    </source>
</evidence>
<proteinExistence type="predicted"/>
<dbReference type="InParanoid" id="D8RCX5"/>
<reference evidence="1 2" key="1">
    <citation type="journal article" date="2011" name="Science">
        <title>The Selaginella genome identifies genetic changes associated with the evolution of vascular plants.</title>
        <authorList>
            <person name="Banks J.A."/>
            <person name="Nishiyama T."/>
            <person name="Hasebe M."/>
            <person name="Bowman J.L."/>
            <person name="Gribskov M."/>
            <person name="dePamphilis C."/>
            <person name="Albert V.A."/>
            <person name="Aono N."/>
            <person name="Aoyama T."/>
            <person name="Ambrose B.A."/>
            <person name="Ashton N.W."/>
            <person name="Axtell M.J."/>
            <person name="Barker E."/>
            <person name="Barker M.S."/>
            <person name="Bennetzen J.L."/>
            <person name="Bonawitz N.D."/>
            <person name="Chapple C."/>
            <person name="Cheng C."/>
            <person name="Correa L.G."/>
            <person name="Dacre M."/>
            <person name="DeBarry J."/>
            <person name="Dreyer I."/>
            <person name="Elias M."/>
            <person name="Engstrom E.M."/>
            <person name="Estelle M."/>
            <person name="Feng L."/>
            <person name="Finet C."/>
            <person name="Floyd S.K."/>
            <person name="Frommer W.B."/>
            <person name="Fujita T."/>
            <person name="Gramzow L."/>
            <person name="Gutensohn M."/>
            <person name="Harholt J."/>
            <person name="Hattori M."/>
            <person name="Heyl A."/>
            <person name="Hirai T."/>
            <person name="Hiwatashi Y."/>
            <person name="Ishikawa M."/>
            <person name="Iwata M."/>
            <person name="Karol K.G."/>
            <person name="Koehler B."/>
            <person name="Kolukisaoglu U."/>
            <person name="Kubo M."/>
            <person name="Kurata T."/>
            <person name="Lalonde S."/>
            <person name="Li K."/>
            <person name="Li Y."/>
            <person name="Litt A."/>
            <person name="Lyons E."/>
            <person name="Manning G."/>
            <person name="Maruyama T."/>
            <person name="Michael T.P."/>
            <person name="Mikami K."/>
            <person name="Miyazaki S."/>
            <person name="Morinaga S."/>
            <person name="Murata T."/>
            <person name="Mueller-Roeber B."/>
            <person name="Nelson D.R."/>
            <person name="Obara M."/>
            <person name="Oguri Y."/>
            <person name="Olmstead R.G."/>
            <person name="Onodera N."/>
            <person name="Petersen B.L."/>
            <person name="Pils B."/>
            <person name="Prigge M."/>
            <person name="Rensing S.A."/>
            <person name="Riano-Pachon D.M."/>
            <person name="Roberts A.W."/>
            <person name="Sato Y."/>
            <person name="Scheller H.V."/>
            <person name="Schulz B."/>
            <person name="Schulz C."/>
            <person name="Shakirov E.V."/>
            <person name="Shibagaki N."/>
            <person name="Shinohara N."/>
            <person name="Shippen D.E."/>
            <person name="Soerensen I."/>
            <person name="Sotooka R."/>
            <person name="Sugimoto N."/>
            <person name="Sugita M."/>
            <person name="Sumikawa N."/>
            <person name="Tanurdzic M."/>
            <person name="Theissen G."/>
            <person name="Ulvskov P."/>
            <person name="Wakazuki S."/>
            <person name="Weng J.K."/>
            <person name="Willats W.W."/>
            <person name="Wipf D."/>
            <person name="Wolf P.G."/>
            <person name="Yang L."/>
            <person name="Zimmer A.D."/>
            <person name="Zhu Q."/>
            <person name="Mitros T."/>
            <person name="Hellsten U."/>
            <person name="Loque D."/>
            <person name="Otillar R."/>
            <person name="Salamov A."/>
            <person name="Schmutz J."/>
            <person name="Shapiro H."/>
            <person name="Lindquist E."/>
            <person name="Lucas S."/>
            <person name="Rokhsar D."/>
            <person name="Grigoriev I.V."/>
        </authorList>
    </citation>
    <scope>NUCLEOTIDE SEQUENCE [LARGE SCALE GENOMIC DNA]</scope>
</reference>
<dbReference type="AlphaFoldDB" id="D8RCX5"/>
<evidence type="ECO:0000313" key="2">
    <source>
        <dbReference type="Proteomes" id="UP000001514"/>
    </source>
</evidence>
<sequence length="275" mass="31176">MAFSLETLLQHLEVPMLPSRVDVSACEIDISRGRGNGCERSSLQNNGWVLGRDSLVQHLVRGATELRSLFFRSQSGVQCLASYEKKSSIHKFLDLLKTLVRPRTESVSPSPMPELHSIRQARRCPRRPVKMDIRSRRPRWTWLHGLSFCGELTNFPKSTLATGGSICGPRRKYYVDVYPLPRNEHEFKSVAYSICRALELLQNEGLVHYDVRWANVAYDHATGSWFLLDLEAVCESGQNPKANDDNMVDELGTYTDESDLYQLGESVVVVERGSM</sequence>
<dbReference type="EMBL" id="GL377576">
    <property type="protein sequence ID" value="EFJ30215.1"/>
    <property type="molecule type" value="Genomic_DNA"/>
</dbReference>
<dbReference type="Gramene" id="EFJ30215">
    <property type="protein sequence ID" value="EFJ30215"/>
    <property type="gene ID" value="SELMODRAFT_409930"/>
</dbReference>
<dbReference type="InterPro" id="IPR011009">
    <property type="entry name" value="Kinase-like_dom_sf"/>
</dbReference>
<accession>D8RCX5</accession>
<keyword evidence="2" id="KW-1185">Reference proteome</keyword>
<dbReference type="Proteomes" id="UP000001514">
    <property type="component" value="Unassembled WGS sequence"/>
</dbReference>
<dbReference type="SUPFAM" id="SSF56112">
    <property type="entry name" value="Protein kinase-like (PK-like)"/>
    <property type="match status" value="1"/>
</dbReference>
<dbReference type="Gene3D" id="1.10.510.10">
    <property type="entry name" value="Transferase(Phosphotransferase) domain 1"/>
    <property type="match status" value="1"/>
</dbReference>
<organism evidence="2">
    <name type="scientific">Selaginella moellendorffii</name>
    <name type="common">Spikemoss</name>
    <dbReference type="NCBI Taxonomy" id="88036"/>
    <lineage>
        <taxon>Eukaryota</taxon>
        <taxon>Viridiplantae</taxon>
        <taxon>Streptophyta</taxon>
        <taxon>Embryophyta</taxon>
        <taxon>Tracheophyta</taxon>
        <taxon>Lycopodiopsida</taxon>
        <taxon>Selaginellales</taxon>
        <taxon>Selaginellaceae</taxon>
        <taxon>Selaginella</taxon>
    </lineage>
</organism>
<dbReference type="KEGG" id="smo:SELMODRAFT_409930"/>
<gene>
    <name evidence="1" type="ORF">SELMODRAFT_409930</name>
</gene>
<name>D8RCX5_SELML</name>
<dbReference type="HOGENOM" id="CLU_1013375_0_0_1"/>